<comment type="subcellular location">
    <subcellularLocation>
        <location evidence="14">Apical cell membrane</location>
        <topology evidence="14">Single-pass membrane protein</topology>
    </subcellularLocation>
    <subcellularLocation>
        <location evidence="1">Cell membrane</location>
        <topology evidence="1">Single-pass type I membrane protein</topology>
    </subcellularLocation>
</comment>
<feature type="compositionally biased region" description="Polar residues" evidence="19">
    <location>
        <begin position="94"/>
        <end position="107"/>
    </location>
</feature>
<dbReference type="GO" id="GO:0086091">
    <property type="term" value="P:regulation of heart rate by cardiac conduction"/>
    <property type="evidence" value="ECO:0007669"/>
    <property type="project" value="TreeGrafter"/>
</dbReference>
<sequence length="129" mass="14730">MGKQNSSAMLNMTHLFEKMLTNLINDHLAQQDQASSPNERQPGEDFKYAYLYIVLIFGMFTFIMVFILASTVKSRRQEHSSDSNHSCIGDPSSKRTFSQMINANQWPANERGSKGQQDLWEMDETLTSS</sequence>
<comment type="similarity">
    <text evidence="2">Belongs to the potassium channel KCNE family.</text>
</comment>
<keyword evidence="12 20" id="KW-0472">Membrane</keyword>
<evidence type="ECO:0000256" key="5">
    <source>
        <dbReference type="ARBA" id="ARBA00022538"/>
    </source>
</evidence>
<reference evidence="22" key="2">
    <citation type="journal article" date="2007" name="PLoS Biol.">
        <title>Survey sequencing and comparative analysis of the elephant shark (Callorhinchus milii) genome.</title>
        <authorList>
            <person name="Venkatesh B."/>
            <person name="Kirkness E.F."/>
            <person name="Loh Y.H."/>
            <person name="Halpern A.L."/>
            <person name="Lee A.P."/>
            <person name="Johnson J."/>
            <person name="Dandona N."/>
            <person name="Viswanathan L.D."/>
            <person name="Tay A."/>
            <person name="Venter J.C."/>
            <person name="Strausberg R.L."/>
            <person name="Brenner S."/>
        </authorList>
    </citation>
    <scope>NUCLEOTIDE SEQUENCE [LARGE SCALE GENOMIC DNA]</scope>
</reference>
<dbReference type="PANTHER" id="PTHR15282:SF8">
    <property type="entry name" value="POTASSIUM VOLTAGE-GATED CHANNEL SUBFAMILY E MEMBER 2"/>
    <property type="match status" value="1"/>
</dbReference>
<accession>A0A4W3J6N4</accession>
<feature type="transmembrane region" description="Helical" evidence="20">
    <location>
        <begin position="49"/>
        <end position="69"/>
    </location>
</feature>
<keyword evidence="6 20" id="KW-0812">Transmembrane</keyword>
<dbReference type="AlphaFoldDB" id="A0A4W3J6N4"/>
<dbReference type="GO" id="GO:0008076">
    <property type="term" value="C:voltage-gated potassium channel complex"/>
    <property type="evidence" value="ECO:0007669"/>
    <property type="project" value="TreeGrafter"/>
</dbReference>
<dbReference type="InParanoid" id="A0A4W3J6N4"/>
<evidence type="ECO:0000256" key="1">
    <source>
        <dbReference type="ARBA" id="ARBA00004251"/>
    </source>
</evidence>
<keyword evidence="8" id="KW-0851">Voltage-gated channel</keyword>
<dbReference type="GO" id="GO:1902282">
    <property type="term" value="F:voltage-gated potassium channel activity involved in ventricular cardiac muscle cell action potential repolarization"/>
    <property type="evidence" value="ECO:0007669"/>
    <property type="project" value="TreeGrafter"/>
</dbReference>
<gene>
    <name evidence="21" type="primary">LOC103186771</name>
</gene>
<evidence type="ECO:0000256" key="7">
    <source>
        <dbReference type="ARBA" id="ARBA00022826"/>
    </source>
</evidence>
<evidence type="ECO:0000256" key="18">
    <source>
        <dbReference type="ARBA" id="ARBA00042937"/>
    </source>
</evidence>
<keyword evidence="7" id="KW-0631">Potassium channel</keyword>
<evidence type="ECO:0000256" key="11">
    <source>
        <dbReference type="ARBA" id="ARBA00023065"/>
    </source>
</evidence>
<evidence type="ECO:0000256" key="12">
    <source>
        <dbReference type="ARBA" id="ARBA00023136"/>
    </source>
</evidence>
<feature type="region of interest" description="Disordered" evidence="19">
    <location>
        <begin position="77"/>
        <end position="129"/>
    </location>
</feature>
<evidence type="ECO:0000256" key="19">
    <source>
        <dbReference type="SAM" id="MobiDB-lite"/>
    </source>
</evidence>
<keyword evidence="22" id="KW-1185">Reference proteome</keyword>
<evidence type="ECO:0000313" key="21">
    <source>
        <dbReference type="Ensembl" id="ENSCMIP00000038854.1"/>
    </source>
</evidence>
<evidence type="ECO:0000256" key="2">
    <source>
        <dbReference type="ARBA" id="ARBA00005688"/>
    </source>
</evidence>
<reference evidence="21" key="5">
    <citation type="submission" date="2025-09" db="UniProtKB">
        <authorList>
            <consortium name="Ensembl"/>
        </authorList>
    </citation>
    <scope>IDENTIFICATION</scope>
</reference>
<dbReference type="Ensembl" id="ENSCMIT00000039408.1">
    <property type="protein sequence ID" value="ENSCMIP00000038854.1"/>
    <property type="gene ID" value="ENSCMIG00000016305.1"/>
</dbReference>
<reference evidence="22" key="3">
    <citation type="journal article" date="2014" name="Nature">
        <title>Elephant shark genome provides unique insights into gnathostome evolution.</title>
        <authorList>
            <consortium name="International Elephant Shark Genome Sequencing Consortium"/>
            <person name="Venkatesh B."/>
            <person name="Lee A.P."/>
            <person name="Ravi V."/>
            <person name="Maurya A.K."/>
            <person name="Lian M.M."/>
            <person name="Swann J.B."/>
            <person name="Ohta Y."/>
            <person name="Flajnik M.F."/>
            <person name="Sutoh Y."/>
            <person name="Kasahara M."/>
            <person name="Hoon S."/>
            <person name="Gangu V."/>
            <person name="Roy S.W."/>
            <person name="Irimia M."/>
            <person name="Korzh V."/>
            <person name="Kondrychyn I."/>
            <person name="Lim Z.W."/>
            <person name="Tay B.H."/>
            <person name="Tohari S."/>
            <person name="Kong K.W."/>
            <person name="Ho S."/>
            <person name="Lorente-Galdos B."/>
            <person name="Quilez J."/>
            <person name="Marques-Bonet T."/>
            <person name="Raney B.J."/>
            <person name="Ingham P.W."/>
            <person name="Tay A."/>
            <person name="Hillier L.W."/>
            <person name="Minx P."/>
            <person name="Boehm T."/>
            <person name="Wilson R.K."/>
            <person name="Brenner S."/>
            <person name="Warren W.C."/>
        </authorList>
    </citation>
    <scope>NUCLEOTIDE SEQUENCE [LARGE SCALE GENOMIC DNA]</scope>
</reference>
<evidence type="ECO:0000256" key="3">
    <source>
        <dbReference type="ARBA" id="ARBA00022448"/>
    </source>
</evidence>
<dbReference type="GO" id="GO:0044325">
    <property type="term" value="F:transmembrane transporter binding"/>
    <property type="evidence" value="ECO:0007669"/>
    <property type="project" value="TreeGrafter"/>
</dbReference>
<proteinExistence type="inferred from homology"/>
<dbReference type="Pfam" id="PF02060">
    <property type="entry name" value="ISK_Channel"/>
    <property type="match status" value="1"/>
</dbReference>
<evidence type="ECO:0000313" key="22">
    <source>
        <dbReference type="Proteomes" id="UP000314986"/>
    </source>
</evidence>
<keyword evidence="10 20" id="KW-1133">Transmembrane helix</keyword>
<dbReference type="InterPro" id="IPR000369">
    <property type="entry name" value="K_chnl_KCNE"/>
</dbReference>
<evidence type="ECO:0000256" key="6">
    <source>
        <dbReference type="ARBA" id="ARBA00022692"/>
    </source>
</evidence>
<evidence type="ECO:0000256" key="20">
    <source>
        <dbReference type="SAM" id="Phobius"/>
    </source>
</evidence>
<dbReference type="GO" id="GO:0016324">
    <property type="term" value="C:apical plasma membrane"/>
    <property type="evidence" value="ECO:0007669"/>
    <property type="project" value="UniProtKB-SubCell"/>
</dbReference>
<evidence type="ECO:0000256" key="8">
    <source>
        <dbReference type="ARBA" id="ARBA00022882"/>
    </source>
</evidence>
<dbReference type="GO" id="GO:0097623">
    <property type="term" value="P:potassium ion export across plasma membrane"/>
    <property type="evidence" value="ECO:0007669"/>
    <property type="project" value="TreeGrafter"/>
</dbReference>
<evidence type="ECO:0000256" key="10">
    <source>
        <dbReference type="ARBA" id="ARBA00022989"/>
    </source>
</evidence>
<keyword evidence="13" id="KW-0407">Ion channel</keyword>
<keyword evidence="9" id="KW-0630">Potassium</keyword>
<evidence type="ECO:0000256" key="4">
    <source>
        <dbReference type="ARBA" id="ARBA00022475"/>
    </source>
</evidence>
<dbReference type="GO" id="GO:0060307">
    <property type="term" value="P:regulation of ventricular cardiac muscle cell membrane repolarization"/>
    <property type="evidence" value="ECO:0007669"/>
    <property type="project" value="TreeGrafter"/>
</dbReference>
<keyword evidence="4" id="KW-1003">Cell membrane</keyword>
<dbReference type="Proteomes" id="UP000314986">
    <property type="component" value="Unassembled WGS sequence"/>
</dbReference>
<dbReference type="GO" id="GO:0005251">
    <property type="term" value="F:delayed rectifier potassium channel activity"/>
    <property type="evidence" value="ECO:0007669"/>
    <property type="project" value="TreeGrafter"/>
</dbReference>
<evidence type="ECO:0000256" key="15">
    <source>
        <dbReference type="ARBA" id="ARBA00039513"/>
    </source>
</evidence>
<dbReference type="STRING" id="7868.ENSCMIP00000038854"/>
<reference evidence="21" key="4">
    <citation type="submission" date="2025-08" db="UniProtKB">
        <authorList>
            <consortium name="Ensembl"/>
        </authorList>
    </citation>
    <scope>IDENTIFICATION</scope>
</reference>
<evidence type="ECO:0000256" key="16">
    <source>
        <dbReference type="ARBA" id="ARBA00041657"/>
    </source>
</evidence>
<keyword evidence="5" id="KW-0633">Potassium transport</keyword>
<organism evidence="21 22">
    <name type="scientific">Callorhinchus milii</name>
    <name type="common">Ghost shark</name>
    <dbReference type="NCBI Taxonomy" id="7868"/>
    <lineage>
        <taxon>Eukaryota</taxon>
        <taxon>Metazoa</taxon>
        <taxon>Chordata</taxon>
        <taxon>Craniata</taxon>
        <taxon>Vertebrata</taxon>
        <taxon>Chondrichthyes</taxon>
        <taxon>Holocephali</taxon>
        <taxon>Chimaeriformes</taxon>
        <taxon>Callorhinchidae</taxon>
        <taxon>Callorhinchus</taxon>
    </lineage>
</organism>
<evidence type="ECO:0000256" key="13">
    <source>
        <dbReference type="ARBA" id="ARBA00023303"/>
    </source>
</evidence>
<keyword evidence="3" id="KW-0813">Transport</keyword>
<reference evidence="22" key="1">
    <citation type="journal article" date="2006" name="Science">
        <title>Ancient noncoding elements conserved in the human genome.</title>
        <authorList>
            <person name="Venkatesh B."/>
            <person name="Kirkness E.F."/>
            <person name="Loh Y.H."/>
            <person name="Halpern A.L."/>
            <person name="Lee A.P."/>
            <person name="Johnson J."/>
            <person name="Dandona N."/>
            <person name="Viswanathan L.D."/>
            <person name="Tay A."/>
            <person name="Venter J.C."/>
            <person name="Strausberg R.L."/>
            <person name="Brenner S."/>
        </authorList>
    </citation>
    <scope>NUCLEOTIDE SEQUENCE [LARGE SCALE GENOMIC DNA]</scope>
</reference>
<evidence type="ECO:0000256" key="14">
    <source>
        <dbReference type="ARBA" id="ARBA00037861"/>
    </source>
</evidence>
<dbReference type="GO" id="GO:0015459">
    <property type="term" value="F:potassium channel regulator activity"/>
    <property type="evidence" value="ECO:0007669"/>
    <property type="project" value="TreeGrafter"/>
</dbReference>
<evidence type="ECO:0000256" key="17">
    <source>
        <dbReference type="ARBA" id="ARBA00042904"/>
    </source>
</evidence>
<protein>
    <recommendedName>
        <fullName evidence="15">Potassium voltage-gated channel subfamily E member 2</fullName>
    </recommendedName>
    <alternativeName>
        <fullName evidence="16">MinK-related peptide 1</fullName>
    </alternativeName>
    <alternativeName>
        <fullName evidence="17">Minimum potassium ion channel-related peptide 1</fullName>
    </alternativeName>
    <alternativeName>
        <fullName evidence="18">Potassium channel subunit beta MiRP1</fullName>
    </alternativeName>
</protein>
<name>A0A4W3J6N4_CALMI</name>
<keyword evidence="11" id="KW-0406">Ion transport</keyword>
<dbReference type="PANTHER" id="PTHR15282">
    <property type="entry name" value="POTASSIUM VOLTAGE-GATED CHANNEL SUBFAMILY E MEMBER 1, 3"/>
    <property type="match status" value="1"/>
</dbReference>
<feature type="compositionally biased region" description="Acidic residues" evidence="19">
    <location>
        <begin position="120"/>
        <end position="129"/>
    </location>
</feature>
<evidence type="ECO:0000256" key="9">
    <source>
        <dbReference type="ARBA" id="ARBA00022958"/>
    </source>
</evidence>